<keyword evidence="4" id="KW-0547">Nucleotide-binding</keyword>
<dbReference type="Pfam" id="PF13087">
    <property type="entry name" value="AAA_12"/>
    <property type="match status" value="1"/>
</dbReference>
<evidence type="ECO:0000256" key="1">
    <source>
        <dbReference type="SAM" id="Coils"/>
    </source>
</evidence>
<dbReference type="Pfam" id="PF13086">
    <property type="entry name" value="AAA_11"/>
    <property type="match status" value="1"/>
</dbReference>
<evidence type="ECO:0000313" key="4">
    <source>
        <dbReference type="EMBL" id="VEU75806.1"/>
    </source>
</evidence>
<keyword evidence="4" id="KW-0067">ATP-binding</keyword>
<dbReference type="InterPro" id="IPR041679">
    <property type="entry name" value="DNA2/NAM7-like_C"/>
</dbReference>
<dbReference type="Proteomes" id="UP000290243">
    <property type="component" value="Chromosome"/>
</dbReference>
<gene>
    <name evidence="4" type="ORF">NCTC10168_00754</name>
</gene>
<dbReference type="InterPro" id="IPR047187">
    <property type="entry name" value="SF1_C_Upf1"/>
</dbReference>
<dbReference type="OrthoDB" id="9757917at2"/>
<dbReference type="InterPro" id="IPR045055">
    <property type="entry name" value="DNA2/NAM7-like"/>
</dbReference>
<feature type="coiled-coil region" evidence="1">
    <location>
        <begin position="1016"/>
        <end position="1043"/>
    </location>
</feature>
<name>A0A449B5F5_9BACT</name>
<dbReference type="Gene3D" id="3.40.50.300">
    <property type="entry name" value="P-loop containing nucleotide triphosphate hydrolases"/>
    <property type="match status" value="2"/>
</dbReference>
<feature type="domain" description="DNA2/NAM7 helicase helicase" evidence="2">
    <location>
        <begin position="317"/>
        <end position="678"/>
    </location>
</feature>
<dbReference type="KEGG" id="mmau:NCTC10168_00754"/>
<keyword evidence="1" id="KW-0175">Coiled coil</keyword>
<dbReference type="EMBL" id="LR215037">
    <property type="protein sequence ID" value="VEU75806.1"/>
    <property type="molecule type" value="Genomic_DNA"/>
</dbReference>
<dbReference type="InterPro" id="IPR041677">
    <property type="entry name" value="DNA2/NAM7_AAA_11"/>
</dbReference>
<proteinExistence type="predicted"/>
<organism evidence="4 5">
    <name type="scientific">Mycoplasmopsis maculosa</name>
    <dbReference type="NCBI Taxonomy" id="114885"/>
    <lineage>
        <taxon>Bacteria</taxon>
        <taxon>Bacillati</taxon>
        <taxon>Mycoplasmatota</taxon>
        <taxon>Mycoplasmoidales</taxon>
        <taxon>Metamycoplasmataceae</taxon>
        <taxon>Mycoplasmopsis</taxon>
    </lineage>
</organism>
<keyword evidence="4" id="KW-0347">Helicase</keyword>
<dbReference type="PANTHER" id="PTHR10887:SF495">
    <property type="entry name" value="HELICASE SENATAXIN ISOFORM X1-RELATED"/>
    <property type="match status" value="1"/>
</dbReference>
<dbReference type="SUPFAM" id="SSF52540">
    <property type="entry name" value="P-loop containing nucleoside triphosphate hydrolases"/>
    <property type="match status" value="1"/>
</dbReference>
<feature type="domain" description="DNA2/NAM7 helicase-like C-terminal" evidence="3">
    <location>
        <begin position="697"/>
        <end position="877"/>
    </location>
</feature>
<dbReference type="AlphaFoldDB" id="A0A449B5F5"/>
<sequence>MNEKIKEYQSILDNLLDVSPGDTTIFTKVNNKYSFDFYRQFGENSFEKVFNSANFNIPILEVNLLKIAEDIKNSLTPEEVELICENNDIILSPNKINNLRKDFESTKIDILDKIKSNFQKQSLKWKLFLNKADEINTESNIWPMHLGFIFIKVSIDNKSIYAPLFLKEVYLEIKNARPHLISNGDIKINEKLLFLLNNAGFDLKLNDNISDWSIKQVMTYLNTIWENIYDFNLDIKSSFINLIPEEITNNKIEFYPGLVLGLFQPSGGYVRNRMMEIIKNDELKKIFKVEFNKNKYKERVNEVIFNPKTSIFKITPTNFSQDKAIVSSLNQNTIIWGPPGTGKSQTIVNLLTNILVFEKTALVCSQKKAALEVIRNRMNSLKQFCLFMLNDKNMNKKAFYEPIKEYLTYLENYNENPSLKGQKILSDDELKFINKINSFYIDSRFNKATKLLPSLVINNEFISEELFNSILKLESNITFFENMNFLTKKAMKKHVLKLNNVIYKPFNKTNKKIKKIINKNYEWLNNFEGNLNKILTNIKSFKNDDYTYIKGILELLIKNESTTITDESMLKSYISRNIISKINNFTEDQKEIYTEFAATVRLANLSPYKFIKKFSEMIKILFPIIIVTPDVDLSVWKKEELDYAILDESSQIFIEKGLPVLYLAKKKILAGDDKQMKPSNWFGIRVSDNESIYGNVESLLDYAQSLAVYNILLDKNYRSNYASLMTFSSKHFYNETLDVIDSPNDNINFKPIEVIEANGLWENNKNETEAAIVIDQLNKNFDLFNKIILLCFNAKQQDYLTTIIFKAYPKFEKAILEGKLLLRNIENIQGDEADLVIASVAYDSSTSIHSTYVGRPGGKNALNVAISRAKDKMIVVKSIKSSDIYTETNEELKIFKKWLEFLELPESEQKVYSKNKTILNKEKNESSLFDEIKETIDSLIVNKPYLKLKINESIGTLSVDFVLYVNKKPEIVIMIDNYEYSENIGKYLEQKDIYKFIRSKNYKAYLLDKIKWEFIKENLIKTISNFEEEFNDYFEEYEHTENDNKIKLENMRRTLAISNYESSEFDEDTIELDKETNIMNLIEIKE</sequence>
<protein>
    <submittedName>
        <fullName evidence="4">Putative DNA helicase</fullName>
    </submittedName>
</protein>
<keyword evidence="4" id="KW-0378">Hydrolase</keyword>
<evidence type="ECO:0000259" key="3">
    <source>
        <dbReference type="Pfam" id="PF13087"/>
    </source>
</evidence>
<dbReference type="PANTHER" id="PTHR10887">
    <property type="entry name" value="DNA2/NAM7 HELICASE FAMILY"/>
    <property type="match status" value="1"/>
</dbReference>
<evidence type="ECO:0000259" key="2">
    <source>
        <dbReference type="Pfam" id="PF13086"/>
    </source>
</evidence>
<reference evidence="4 5" key="1">
    <citation type="submission" date="2019-01" db="EMBL/GenBank/DDBJ databases">
        <authorList>
            <consortium name="Pathogen Informatics"/>
        </authorList>
    </citation>
    <scope>NUCLEOTIDE SEQUENCE [LARGE SCALE GENOMIC DNA]</scope>
    <source>
        <strain evidence="4 5">NCTC10168</strain>
    </source>
</reference>
<evidence type="ECO:0000313" key="5">
    <source>
        <dbReference type="Proteomes" id="UP000290243"/>
    </source>
</evidence>
<dbReference type="CDD" id="cd18808">
    <property type="entry name" value="SF1_C_Upf1"/>
    <property type="match status" value="1"/>
</dbReference>
<keyword evidence="5" id="KW-1185">Reference proteome</keyword>
<accession>A0A449B5F5</accession>
<dbReference type="InterPro" id="IPR027417">
    <property type="entry name" value="P-loop_NTPase"/>
</dbReference>
<dbReference type="RefSeq" id="WP_129647219.1">
    <property type="nucleotide sequence ID" value="NZ_LR215037.1"/>
</dbReference>
<dbReference type="GO" id="GO:0004386">
    <property type="term" value="F:helicase activity"/>
    <property type="evidence" value="ECO:0007669"/>
    <property type="project" value="UniProtKB-KW"/>
</dbReference>